<dbReference type="PROSITE" id="PS51747">
    <property type="entry name" value="CYT_DCMP_DEAMINASES_2"/>
    <property type="match status" value="1"/>
</dbReference>
<dbReference type="Proteomes" id="UP000045545">
    <property type="component" value="Unassembled WGS sequence"/>
</dbReference>
<dbReference type="Pfam" id="PF14437">
    <property type="entry name" value="MafB19-deam"/>
    <property type="match status" value="1"/>
</dbReference>
<comment type="cofactor">
    <cofactor evidence="8">
        <name>Zn(2+)</name>
        <dbReference type="ChEBI" id="CHEBI:29105"/>
    </cofactor>
    <text evidence="8">Binds 1 zinc ion per subunit.</text>
</comment>
<evidence type="ECO:0000313" key="10">
    <source>
        <dbReference type="EMBL" id="CFX24063.1"/>
    </source>
</evidence>
<feature type="binding site" evidence="8">
    <location>
        <position position="79"/>
    </location>
    <ligand>
        <name>Zn(2+)</name>
        <dbReference type="ChEBI" id="CHEBI:29105"/>
        <note>catalytic</note>
    </ligand>
</feature>
<feature type="binding site" evidence="8">
    <location>
        <position position="46"/>
    </location>
    <ligand>
        <name>Zn(2+)</name>
        <dbReference type="ChEBI" id="CHEBI:29105"/>
        <note>catalytic</note>
    </ligand>
</feature>
<evidence type="ECO:0000256" key="4">
    <source>
        <dbReference type="ARBA" id="ARBA00022723"/>
    </source>
</evidence>
<accession>A0A0E4G9S7</accession>
<dbReference type="SUPFAM" id="SSF53927">
    <property type="entry name" value="Cytidine deaminase-like"/>
    <property type="match status" value="1"/>
</dbReference>
<evidence type="ECO:0000256" key="6">
    <source>
        <dbReference type="ARBA" id="ARBA00022833"/>
    </source>
</evidence>
<protein>
    <recommendedName>
        <fullName evidence="8">tRNA-specific adenosine deaminase</fullName>
        <ecNumber evidence="8">3.5.4.33</ecNumber>
    </recommendedName>
</protein>
<gene>
    <name evidence="8" type="primary">tadA</name>
    <name evidence="10" type="ORF">837</name>
</gene>
<evidence type="ECO:0000259" key="9">
    <source>
        <dbReference type="PROSITE" id="PS51747"/>
    </source>
</evidence>
<feature type="binding site" evidence="8">
    <location>
        <position position="76"/>
    </location>
    <ligand>
        <name>Zn(2+)</name>
        <dbReference type="ChEBI" id="CHEBI:29105"/>
        <note>catalytic</note>
    </ligand>
</feature>
<dbReference type="InterPro" id="IPR002125">
    <property type="entry name" value="CMP_dCMP_dom"/>
</dbReference>
<dbReference type="EMBL" id="CGIH01000012">
    <property type="protein sequence ID" value="CFX24063.1"/>
    <property type="molecule type" value="Genomic_DNA"/>
</dbReference>
<reference evidence="10 11" key="1">
    <citation type="submission" date="2015-03" db="EMBL/GenBank/DDBJ databases">
        <authorList>
            <person name="Murphy D."/>
        </authorList>
    </citation>
    <scope>NUCLEOTIDE SEQUENCE [LARGE SCALE GENOMIC DNA]</scope>
    <source>
        <strain evidence="10 11">OL-4</strain>
    </source>
</reference>
<dbReference type="PANTHER" id="PTHR11079">
    <property type="entry name" value="CYTOSINE DEAMINASE FAMILY MEMBER"/>
    <property type="match status" value="1"/>
</dbReference>
<dbReference type="EC" id="3.5.4.33" evidence="8"/>
<dbReference type="InterPro" id="IPR058535">
    <property type="entry name" value="MafB19-deam"/>
</dbReference>
<name>A0A0E4G9S7_9FIRM</name>
<comment type="function">
    <text evidence="8">Catalyzes the deamination of adenosine to inosine at the wobble position 34 of tRNA(Arg2).</text>
</comment>
<evidence type="ECO:0000256" key="1">
    <source>
        <dbReference type="ARBA" id="ARBA00010669"/>
    </source>
</evidence>
<keyword evidence="3 8" id="KW-0819">tRNA processing</keyword>
<dbReference type="PANTHER" id="PTHR11079:SF202">
    <property type="entry name" value="TRNA-SPECIFIC ADENOSINE DEAMINASE"/>
    <property type="match status" value="1"/>
</dbReference>
<comment type="catalytic activity">
    <reaction evidence="7 8">
        <text>adenosine(34) in tRNA + H2O + H(+) = inosine(34) in tRNA + NH4(+)</text>
        <dbReference type="Rhea" id="RHEA:43168"/>
        <dbReference type="Rhea" id="RHEA-COMP:10373"/>
        <dbReference type="Rhea" id="RHEA-COMP:10374"/>
        <dbReference type="ChEBI" id="CHEBI:15377"/>
        <dbReference type="ChEBI" id="CHEBI:15378"/>
        <dbReference type="ChEBI" id="CHEBI:28938"/>
        <dbReference type="ChEBI" id="CHEBI:74411"/>
        <dbReference type="ChEBI" id="CHEBI:82852"/>
        <dbReference type="EC" id="3.5.4.33"/>
    </reaction>
</comment>
<dbReference type="HAMAP" id="MF_00972">
    <property type="entry name" value="tRNA_aden_deaminase"/>
    <property type="match status" value="1"/>
</dbReference>
<dbReference type="CDD" id="cd01285">
    <property type="entry name" value="nucleoside_deaminase"/>
    <property type="match status" value="1"/>
</dbReference>
<dbReference type="GO" id="GO:0008270">
    <property type="term" value="F:zinc ion binding"/>
    <property type="evidence" value="ECO:0007669"/>
    <property type="project" value="UniProtKB-UniRule"/>
</dbReference>
<comment type="subunit">
    <text evidence="2 8">Homodimer.</text>
</comment>
<dbReference type="GO" id="GO:0002100">
    <property type="term" value="P:tRNA wobble adenosine to inosine editing"/>
    <property type="evidence" value="ECO:0007669"/>
    <property type="project" value="UniProtKB-UniRule"/>
</dbReference>
<dbReference type="PROSITE" id="PS00903">
    <property type="entry name" value="CYT_DCMP_DEAMINASES_1"/>
    <property type="match status" value="1"/>
</dbReference>
<evidence type="ECO:0000256" key="2">
    <source>
        <dbReference type="ARBA" id="ARBA00011738"/>
    </source>
</evidence>
<keyword evidence="6 8" id="KW-0862">Zinc</keyword>
<evidence type="ECO:0000256" key="3">
    <source>
        <dbReference type="ARBA" id="ARBA00022694"/>
    </source>
</evidence>
<evidence type="ECO:0000256" key="7">
    <source>
        <dbReference type="ARBA" id="ARBA00048045"/>
    </source>
</evidence>
<comment type="similarity">
    <text evidence="1">Belongs to the cytidine and deoxycytidylate deaminase family. ADAT2 subfamily.</text>
</comment>
<organism evidence="10 11">
    <name type="scientific">Syntrophomonas zehnderi OL-4</name>
    <dbReference type="NCBI Taxonomy" id="690567"/>
    <lineage>
        <taxon>Bacteria</taxon>
        <taxon>Bacillati</taxon>
        <taxon>Bacillota</taxon>
        <taxon>Clostridia</taxon>
        <taxon>Eubacteriales</taxon>
        <taxon>Syntrophomonadaceae</taxon>
        <taxon>Syntrophomonas</taxon>
    </lineage>
</organism>
<dbReference type="Gene3D" id="3.40.140.10">
    <property type="entry name" value="Cytidine Deaminase, domain 2"/>
    <property type="match status" value="1"/>
</dbReference>
<dbReference type="InterPro" id="IPR016193">
    <property type="entry name" value="Cytidine_deaminase-like"/>
</dbReference>
<feature type="domain" description="CMP/dCMP-type deaminase" evidence="9">
    <location>
        <begin position="1"/>
        <end position="106"/>
    </location>
</feature>
<dbReference type="GO" id="GO:0052717">
    <property type="term" value="F:tRNA-specific adenosine-34 deaminase activity"/>
    <property type="evidence" value="ECO:0007669"/>
    <property type="project" value="UniProtKB-UniRule"/>
</dbReference>
<keyword evidence="4 8" id="KW-0479">Metal-binding</keyword>
<evidence type="ECO:0000313" key="11">
    <source>
        <dbReference type="Proteomes" id="UP000045545"/>
    </source>
</evidence>
<dbReference type="NCBIfam" id="NF008113">
    <property type="entry name" value="PRK10860.1"/>
    <property type="match status" value="1"/>
</dbReference>
<dbReference type="AlphaFoldDB" id="A0A0E4G9S7"/>
<keyword evidence="11" id="KW-1185">Reference proteome</keyword>
<sequence>MRLALYLAQQAYQLGEIPVGAVVVHEDEVIAWAHNEKEFRHDATAHAEILALQRAARYLGNWHLNNATLYCNLEPCPMCAGAMLNTRLKRLVYACRDPKAGAAGSVIDLVRYPGLNHQVQIEGGLLQEESSKLLKSFFADLRRDG</sequence>
<dbReference type="InterPro" id="IPR028883">
    <property type="entry name" value="tRNA_aden_deaminase"/>
</dbReference>
<dbReference type="STRING" id="690567.837"/>
<dbReference type="InterPro" id="IPR016192">
    <property type="entry name" value="APOBEC/CMP_deaminase_Zn-bd"/>
</dbReference>
<evidence type="ECO:0000256" key="5">
    <source>
        <dbReference type="ARBA" id="ARBA00022801"/>
    </source>
</evidence>
<feature type="active site" description="Proton donor" evidence="8">
    <location>
        <position position="48"/>
    </location>
</feature>
<evidence type="ECO:0000256" key="8">
    <source>
        <dbReference type="HAMAP-Rule" id="MF_00972"/>
    </source>
</evidence>
<proteinExistence type="inferred from homology"/>
<keyword evidence="5 8" id="KW-0378">Hydrolase</keyword>